<sequence>MVLRDRLIEAAREATCQRGWSAVTMAGVGSAIGVNRQAVYKEFPTKAALADAMIRREAELFFAAILETMQKYGSDIATGLPEAVRVVLDMADENQLMQAILNGQHRAELDLIDLLAVDPKPVLGQAIVVVVAEAANLYRDTGISESDLYTLISINTRLTISHLLQAGGSTDDAVHQVAWVTRRALAATVS</sequence>
<evidence type="ECO:0000256" key="3">
    <source>
        <dbReference type="ARBA" id="ARBA00023163"/>
    </source>
</evidence>
<evidence type="ECO:0000256" key="2">
    <source>
        <dbReference type="ARBA" id="ARBA00023125"/>
    </source>
</evidence>
<reference evidence="6" key="2">
    <citation type="submission" date="2020-09" db="EMBL/GenBank/DDBJ databases">
        <authorList>
            <person name="Sun Q."/>
            <person name="Zhou Y."/>
        </authorList>
    </citation>
    <scope>NUCLEOTIDE SEQUENCE</scope>
    <source>
        <strain evidence="6">CGMCC 1.15478</strain>
    </source>
</reference>
<keyword evidence="3" id="KW-0804">Transcription</keyword>
<evidence type="ECO:0000256" key="1">
    <source>
        <dbReference type="ARBA" id="ARBA00023015"/>
    </source>
</evidence>
<dbReference type="PANTHER" id="PTHR30055">
    <property type="entry name" value="HTH-TYPE TRANSCRIPTIONAL REGULATOR RUTR"/>
    <property type="match status" value="1"/>
</dbReference>
<keyword evidence="7" id="KW-1185">Reference proteome</keyword>
<comment type="caution">
    <text evidence="6">The sequence shown here is derived from an EMBL/GenBank/DDBJ whole genome shotgun (WGS) entry which is preliminary data.</text>
</comment>
<organism evidence="6 7">
    <name type="scientific">Hoyosella rhizosphaerae</name>
    <dbReference type="NCBI Taxonomy" id="1755582"/>
    <lineage>
        <taxon>Bacteria</taxon>
        <taxon>Bacillati</taxon>
        <taxon>Actinomycetota</taxon>
        <taxon>Actinomycetes</taxon>
        <taxon>Mycobacteriales</taxon>
        <taxon>Hoyosellaceae</taxon>
        <taxon>Hoyosella</taxon>
    </lineage>
</organism>
<dbReference type="InterPro" id="IPR001647">
    <property type="entry name" value="HTH_TetR"/>
</dbReference>
<dbReference type="GO" id="GO:0003700">
    <property type="term" value="F:DNA-binding transcription factor activity"/>
    <property type="evidence" value="ECO:0007669"/>
    <property type="project" value="TreeGrafter"/>
</dbReference>
<feature type="domain" description="HTH tetR-type" evidence="5">
    <location>
        <begin position="1"/>
        <end position="61"/>
    </location>
</feature>
<feature type="DNA-binding region" description="H-T-H motif" evidence="4">
    <location>
        <begin position="24"/>
        <end position="43"/>
    </location>
</feature>
<dbReference type="InterPro" id="IPR009057">
    <property type="entry name" value="Homeodomain-like_sf"/>
</dbReference>
<dbReference type="Pfam" id="PF00440">
    <property type="entry name" value="TetR_N"/>
    <property type="match status" value="1"/>
</dbReference>
<proteinExistence type="predicted"/>
<evidence type="ECO:0000313" key="7">
    <source>
        <dbReference type="Proteomes" id="UP000641514"/>
    </source>
</evidence>
<gene>
    <name evidence="6" type="ORF">GCM10011410_21630</name>
</gene>
<dbReference type="GO" id="GO:0000976">
    <property type="term" value="F:transcription cis-regulatory region binding"/>
    <property type="evidence" value="ECO:0007669"/>
    <property type="project" value="TreeGrafter"/>
</dbReference>
<dbReference type="Proteomes" id="UP000641514">
    <property type="component" value="Unassembled WGS sequence"/>
</dbReference>
<dbReference type="SUPFAM" id="SSF46689">
    <property type="entry name" value="Homeodomain-like"/>
    <property type="match status" value="1"/>
</dbReference>
<keyword evidence="1" id="KW-0805">Transcription regulation</keyword>
<dbReference type="PANTHER" id="PTHR30055:SF234">
    <property type="entry name" value="HTH-TYPE TRANSCRIPTIONAL REGULATOR BETI"/>
    <property type="match status" value="1"/>
</dbReference>
<dbReference type="InterPro" id="IPR050109">
    <property type="entry name" value="HTH-type_TetR-like_transc_reg"/>
</dbReference>
<protein>
    <recommendedName>
        <fullName evidence="5">HTH tetR-type domain-containing protein</fullName>
    </recommendedName>
</protein>
<dbReference type="InterPro" id="IPR040611">
    <property type="entry name" value="AlkX_C"/>
</dbReference>
<keyword evidence="2 4" id="KW-0238">DNA-binding</keyword>
<dbReference type="PROSITE" id="PS50977">
    <property type="entry name" value="HTH_TETR_2"/>
    <property type="match status" value="1"/>
</dbReference>
<dbReference type="AlphaFoldDB" id="A0A916UCN1"/>
<dbReference type="Gene3D" id="1.10.357.10">
    <property type="entry name" value="Tetracycline Repressor, domain 2"/>
    <property type="match status" value="1"/>
</dbReference>
<dbReference type="EMBL" id="BMJH01000002">
    <property type="protein sequence ID" value="GGC68566.1"/>
    <property type="molecule type" value="Genomic_DNA"/>
</dbReference>
<evidence type="ECO:0000313" key="6">
    <source>
        <dbReference type="EMBL" id="GGC68566.1"/>
    </source>
</evidence>
<accession>A0A916UCN1</accession>
<dbReference type="Pfam" id="PF18556">
    <property type="entry name" value="TetR_C_35"/>
    <property type="match status" value="1"/>
</dbReference>
<evidence type="ECO:0000256" key="4">
    <source>
        <dbReference type="PROSITE-ProRule" id="PRU00335"/>
    </source>
</evidence>
<evidence type="ECO:0000259" key="5">
    <source>
        <dbReference type="PROSITE" id="PS50977"/>
    </source>
</evidence>
<reference evidence="6" key="1">
    <citation type="journal article" date="2014" name="Int. J. Syst. Evol. Microbiol.">
        <title>Complete genome sequence of Corynebacterium casei LMG S-19264T (=DSM 44701T), isolated from a smear-ripened cheese.</title>
        <authorList>
            <consortium name="US DOE Joint Genome Institute (JGI-PGF)"/>
            <person name="Walter F."/>
            <person name="Albersmeier A."/>
            <person name="Kalinowski J."/>
            <person name="Ruckert C."/>
        </authorList>
    </citation>
    <scope>NUCLEOTIDE SEQUENCE</scope>
    <source>
        <strain evidence="6">CGMCC 1.15478</strain>
    </source>
</reference>
<name>A0A916UCN1_9ACTN</name>